<dbReference type="SUPFAM" id="SSF103575">
    <property type="entry name" value="Plexin repeat"/>
    <property type="match status" value="1"/>
</dbReference>
<evidence type="ECO:0000256" key="12">
    <source>
        <dbReference type="ARBA" id="ARBA00023180"/>
    </source>
</evidence>
<protein>
    <submittedName>
        <fullName evidence="19">SEM4E protein</fullName>
    </submittedName>
</protein>
<dbReference type="SUPFAM" id="SSF101912">
    <property type="entry name" value="Sema domain"/>
    <property type="match status" value="1"/>
</dbReference>
<feature type="signal peptide" evidence="17">
    <location>
        <begin position="1"/>
        <end position="20"/>
    </location>
</feature>
<feature type="transmembrane region" description="Helical" evidence="16">
    <location>
        <begin position="700"/>
        <end position="722"/>
    </location>
</feature>
<dbReference type="InterPro" id="IPR015943">
    <property type="entry name" value="WD40/YVTN_repeat-like_dom_sf"/>
</dbReference>
<evidence type="ECO:0000256" key="7">
    <source>
        <dbReference type="ARBA" id="ARBA00022782"/>
    </source>
</evidence>
<evidence type="ECO:0000256" key="13">
    <source>
        <dbReference type="ARBA" id="ARBA00023319"/>
    </source>
</evidence>
<dbReference type="Pfam" id="PF01403">
    <property type="entry name" value="Sema"/>
    <property type="match status" value="1"/>
</dbReference>
<feature type="region of interest" description="Disordered" evidence="15">
    <location>
        <begin position="669"/>
        <end position="690"/>
    </location>
</feature>
<dbReference type="AlphaFoldDB" id="A0A851DMD4"/>
<evidence type="ECO:0000256" key="6">
    <source>
        <dbReference type="ARBA" id="ARBA00022729"/>
    </source>
</evidence>
<dbReference type="InterPro" id="IPR036179">
    <property type="entry name" value="Ig-like_dom_sf"/>
</dbReference>
<organism evidence="19 20">
    <name type="scientific">Todus mexicanus</name>
    <name type="common">Puerto Rican tody</name>
    <dbReference type="NCBI Taxonomy" id="135184"/>
    <lineage>
        <taxon>Eukaryota</taxon>
        <taxon>Metazoa</taxon>
        <taxon>Chordata</taxon>
        <taxon>Craniata</taxon>
        <taxon>Vertebrata</taxon>
        <taxon>Euteleostomi</taxon>
        <taxon>Archelosauria</taxon>
        <taxon>Archosauria</taxon>
        <taxon>Dinosauria</taxon>
        <taxon>Saurischia</taxon>
        <taxon>Theropoda</taxon>
        <taxon>Coelurosauria</taxon>
        <taxon>Aves</taxon>
        <taxon>Neognathae</taxon>
        <taxon>Neoaves</taxon>
        <taxon>Telluraves</taxon>
        <taxon>Coraciimorphae</taxon>
        <taxon>Coraciiformes</taxon>
        <taxon>Todidae</taxon>
        <taxon>Todus</taxon>
    </lineage>
</organism>
<comment type="subcellular location">
    <subcellularLocation>
        <location evidence="1">Membrane</location>
        <topology evidence="1">Single-pass type I membrane protein</topology>
    </subcellularLocation>
</comment>
<evidence type="ECO:0000256" key="1">
    <source>
        <dbReference type="ARBA" id="ARBA00004479"/>
    </source>
</evidence>
<proteinExistence type="inferred from homology"/>
<dbReference type="SMART" id="SM00423">
    <property type="entry name" value="PSI"/>
    <property type="match status" value="1"/>
</dbReference>
<keyword evidence="11" id="KW-1015">Disulfide bond</keyword>
<keyword evidence="4" id="KW-0597">Phosphoprotein</keyword>
<evidence type="ECO:0000256" key="4">
    <source>
        <dbReference type="ARBA" id="ARBA00022553"/>
    </source>
</evidence>
<comment type="caution">
    <text evidence="19">The sequence shown here is derived from an EMBL/GenBank/DDBJ whole genome shotgun (WGS) entry which is preliminary data.</text>
</comment>
<keyword evidence="7" id="KW-0221">Differentiation</keyword>
<evidence type="ECO:0000313" key="20">
    <source>
        <dbReference type="Proteomes" id="UP000660247"/>
    </source>
</evidence>
<dbReference type="GO" id="GO:0030215">
    <property type="term" value="F:semaphorin receptor binding"/>
    <property type="evidence" value="ECO:0007669"/>
    <property type="project" value="InterPro"/>
</dbReference>
<dbReference type="InterPro" id="IPR016201">
    <property type="entry name" value="PSI"/>
</dbReference>
<dbReference type="InterPro" id="IPR036352">
    <property type="entry name" value="Semap_dom_sf"/>
</dbReference>
<accession>A0A851DMD4</accession>
<reference evidence="19" key="1">
    <citation type="submission" date="2019-10" db="EMBL/GenBank/DDBJ databases">
        <title>Bird 10,000 Genomes (B10K) Project - Family phase.</title>
        <authorList>
            <person name="Zhang G."/>
        </authorList>
    </citation>
    <scope>NUCLEOTIDE SEQUENCE</scope>
    <source>
        <strain evidence="19">B10K-DU-002-69</strain>
        <tissue evidence="19">Muscle</tissue>
    </source>
</reference>
<evidence type="ECO:0000256" key="3">
    <source>
        <dbReference type="ARBA" id="ARBA00022473"/>
    </source>
</evidence>
<evidence type="ECO:0000256" key="10">
    <source>
        <dbReference type="ARBA" id="ARBA00023136"/>
    </source>
</evidence>
<feature type="non-terminal residue" evidence="19">
    <location>
        <position position="1"/>
    </location>
</feature>
<dbReference type="InterPro" id="IPR027231">
    <property type="entry name" value="Semaphorin"/>
</dbReference>
<keyword evidence="8" id="KW-0524">Neurogenesis</keyword>
<sequence length="773" mass="86494">MGSAAVVLYLILQLIQETNASLGNCIPRKTVKYQNGNINTFTTEGLSNVSTLLVNEKSNTLFVGGRDAVFALDLNNISREVAREYWFATQERQLECIRRGKDKIRCQNYILFLHKINDSNLYVCGTNAYHPTCDHMVIHGTKISLQGRAEESRGKCPFEPTLKYASLFVDGEFYSATSNNFLGTEPIILRSMRNPVRTESKTSWLNEPSFVNMEIVRESESNPSGDDDKIYVFFTETAVEFEFYEKLLVPRVARVCRGDLGGKRILQRRWTSFLKSRLSCSVPELNFHFNIVQDIFLLRRRKIAKTPHFYLCADLLCDFWFCFLRGRLDISAVCAYSVEDIQEVFSKGSYKGPVAMEHSAVKWMVYRGEVPVPRPGACIDNFARSIGYNTSSDLPDKVLQFARDHPLMDNSVNPIGHRPVLLKRGSNYTKIVVDRVVGTDKQTYDVMFLGTDGGYLHKAFSCDGEMFIVEELQLFVSPEPVQSLRLSSEKGMLYAGSVSQVAQLPVSQCRRYRSCWDCVLARDPYCAWARSARECVLLANHPGRTENLIQSVKYGDASSCVSEESSVRKYLFTLGNNVHLKCAPLSNLASVVWKFNGSRLQAEDSKYLLYDGGIAIFNLTKDAAGFYDCLSVEKSKGKKFLITVARYALYTQEKAEEASVPATANKCNKSGAEGLQSSEPSSFLTEAANPKPVDSQRENLVLKLLASGFALLFLFLFIWNIYKGHLSLPWKRRETSSKPPGAAGLGSPAVAAEGSGSVRDSSAAQENKSCVNE</sequence>
<dbReference type="EMBL" id="WEIS01074625">
    <property type="protein sequence ID" value="NWI68956.1"/>
    <property type="molecule type" value="Genomic_DNA"/>
</dbReference>
<dbReference type="Gene3D" id="3.30.1680.10">
    <property type="entry name" value="ligand-binding face of the semaphorins, domain 2"/>
    <property type="match status" value="1"/>
</dbReference>
<evidence type="ECO:0000256" key="17">
    <source>
        <dbReference type="SAM" id="SignalP"/>
    </source>
</evidence>
<keyword evidence="5 16" id="KW-0812">Transmembrane</keyword>
<evidence type="ECO:0000259" key="18">
    <source>
        <dbReference type="PROSITE" id="PS51004"/>
    </source>
</evidence>
<dbReference type="InterPro" id="IPR013783">
    <property type="entry name" value="Ig-like_fold"/>
</dbReference>
<dbReference type="SUPFAM" id="SSF48726">
    <property type="entry name" value="Immunoglobulin"/>
    <property type="match status" value="1"/>
</dbReference>
<feature type="compositionally biased region" description="Polar residues" evidence="15">
    <location>
        <begin position="758"/>
        <end position="773"/>
    </location>
</feature>
<dbReference type="PANTHER" id="PTHR11036:SF146">
    <property type="entry name" value="SEMA DOMAIN-CONTAINING PROTEIN"/>
    <property type="match status" value="1"/>
</dbReference>
<dbReference type="GO" id="GO:0005615">
    <property type="term" value="C:extracellular space"/>
    <property type="evidence" value="ECO:0007669"/>
    <property type="project" value="TreeGrafter"/>
</dbReference>
<feature type="chain" id="PRO_5032484948" evidence="17">
    <location>
        <begin position="21"/>
        <end position="773"/>
    </location>
</feature>
<dbReference type="Gene3D" id="2.60.40.10">
    <property type="entry name" value="Immunoglobulins"/>
    <property type="match status" value="1"/>
</dbReference>
<comment type="caution">
    <text evidence="14">Lacks conserved residue(s) required for the propagation of feature annotation.</text>
</comment>
<evidence type="ECO:0000313" key="19">
    <source>
        <dbReference type="EMBL" id="NWI68956.1"/>
    </source>
</evidence>
<keyword evidence="12" id="KW-0325">Glycoprotein</keyword>
<keyword evidence="13" id="KW-0393">Immunoglobulin domain</keyword>
<dbReference type="FunFam" id="2.130.10.10:FF:000033">
    <property type="entry name" value="Semaphorin 4B"/>
    <property type="match status" value="1"/>
</dbReference>
<feature type="non-terminal residue" evidence="19">
    <location>
        <position position="773"/>
    </location>
</feature>
<dbReference type="GO" id="GO:0007411">
    <property type="term" value="P:axon guidance"/>
    <property type="evidence" value="ECO:0007669"/>
    <property type="project" value="TreeGrafter"/>
</dbReference>
<keyword evidence="20" id="KW-1185">Reference proteome</keyword>
<dbReference type="SMART" id="SM00630">
    <property type="entry name" value="Sema"/>
    <property type="match status" value="1"/>
</dbReference>
<evidence type="ECO:0000256" key="11">
    <source>
        <dbReference type="ARBA" id="ARBA00023157"/>
    </source>
</evidence>
<evidence type="ECO:0000256" key="9">
    <source>
        <dbReference type="ARBA" id="ARBA00022989"/>
    </source>
</evidence>
<dbReference type="Gene3D" id="2.130.10.10">
    <property type="entry name" value="YVTN repeat-like/Quinoprotein amine dehydrogenase"/>
    <property type="match status" value="1"/>
</dbReference>
<dbReference type="GO" id="GO:0071526">
    <property type="term" value="P:semaphorin-plexin signaling pathway"/>
    <property type="evidence" value="ECO:0007669"/>
    <property type="project" value="TreeGrafter"/>
</dbReference>
<name>A0A851DMD4_TODME</name>
<dbReference type="InterPro" id="IPR001627">
    <property type="entry name" value="Semap_dom"/>
</dbReference>
<evidence type="ECO:0000256" key="14">
    <source>
        <dbReference type="PROSITE-ProRule" id="PRU00352"/>
    </source>
</evidence>
<dbReference type="Pfam" id="PF01437">
    <property type="entry name" value="PSI"/>
    <property type="match status" value="1"/>
</dbReference>
<dbReference type="GO" id="GO:0001755">
    <property type="term" value="P:neural crest cell migration"/>
    <property type="evidence" value="ECO:0007669"/>
    <property type="project" value="TreeGrafter"/>
</dbReference>
<feature type="domain" description="Sema" evidence="18">
    <location>
        <begin position="28"/>
        <end position="506"/>
    </location>
</feature>
<evidence type="ECO:0000256" key="8">
    <source>
        <dbReference type="ARBA" id="ARBA00022902"/>
    </source>
</evidence>
<dbReference type="GO" id="GO:0045499">
    <property type="term" value="F:chemorepellent activity"/>
    <property type="evidence" value="ECO:0007669"/>
    <property type="project" value="TreeGrafter"/>
</dbReference>
<dbReference type="Proteomes" id="UP000660247">
    <property type="component" value="Unassembled WGS sequence"/>
</dbReference>
<evidence type="ECO:0000256" key="15">
    <source>
        <dbReference type="SAM" id="MobiDB-lite"/>
    </source>
</evidence>
<dbReference type="GO" id="GO:0000122">
    <property type="term" value="P:negative regulation of transcription by RNA polymerase II"/>
    <property type="evidence" value="ECO:0007669"/>
    <property type="project" value="TreeGrafter"/>
</dbReference>
<keyword evidence="3" id="KW-0217">Developmental protein</keyword>
<feature type="compositionally biased region" description="Polar residues" evidence="15">
    <location>
        <begin position="675"/>
        <end position="684"/>
    </location>
</feature>
<dbReference type="GO" id="GO:0005886">
    <property type="term" value="C:plasma membrane"/>
    <property type="evidence" value="ECO:0007669"/>
    <property type="project" value="TreeGrafter"/>
</dbReference>
<evidence type="ECO:0000256" key="5">
    <source>
        <dbReference type="ARBA" id="ARBA00022692"/>
    </source>
</evidence>
<dbReference type="PROSITE" id="PS51004">
    <property type="entry name" value="SEMA"/>
    <property type="match status" value="1"/>
</dbReference>
<keyword evidence="6 17" id="KW-0732">Signal</keyword>
<comment type="similarity">
    <text evidence="2">Belongs to the semaphorin family.</text>
</comment>
<dbReference type="PANTHER" id="PTHR11036">
    <property type="entry name" value="SEMAPHORIN"/>
    <property type="match status" value="1"/>
</dbReference>
<gene>
    <name evidence="19" type="primary">Sema4e</name>
    <name evidence="19" type="ORF">TODMEX_R01339</name>
</gene>
<dbReference type="InterPro" id="IPR002165">
    <property type="entry name" value="Plexin_repeat"/>
</dbReference>
<dbReference type="OrthoDB" id="9988752at2759"/>
<dbReference type="GO" id="GO:0043931">
    <property type="term" value="P:ossification involved in bone maturation"/>
    <property type="evidence" value="ECO:0007669"/>
    <property type="project" value="TreeGrafter"/>
</dbReference>
<dbReference type="GO" id="GO:0030335">
    <property type="term" value="P:positive regulation of cell migration"/>
    <property type="evidence" value="ECO:0007669"/>
    <property type="project" value="TreeGrafter"/>
</dbReference>
<keyword evidence="9 16" id="KW-1133">Transmembrane helix</keyword>
<evidence type="ECO:0000256" key="16">
    <source>
        <dbReference type="SAM" id="Phobius"/>
    </source>
</evidence>
<keyword evidence="10 16" id="KW-0472">Membrane</keyword>
<evidence type="ECO:0000256" key="2">
    <source>
        <dbReference type="ARBA" id="ARBA00009492"/>
    </source>
</evidence>
<feature type="region of interest" description="Disordered" evidence="15">
    <location>
        <begin position="732"/>
        <end position="773"/>
    </location>
</feature>